<feature type="transmembrane region" description="Helical" evidence="8">
    <location>
        <begin position="237"/>
        <end position="259"/>
    </location>
</feature>
<evidence type="ECO:0000256" key="5">
    <source>
        <dbReference type="ARBA" id="ARBA00023136"/>
    </source>
</evidence>
<protein>
    <recommendedName>
        <fullName evidence="13">Plasma membrane channel protein</fullName>
    </recommendedName>
</protein>
<comment type="subcellular location">
    <subcellularLocation>
        <location evidence="1">Cell membrane</location>
        <topology evidence="1">Multi-pass membrane protein</topology>
    </subcellularLocation>
</comment>
<dbReference type="InterPro" id="IPR007632">
    <property type="entry name" value="Anoctamin"/>
</dbReference>
<dbReference type="GO" id="GO:0046983">
    <property type="term" value="F:protein dimerization activity"/>
    <property type="evidence" value="ECO:0007669"/>
    <property type="project" value="InterPro"/>
</dbReference>
<feature type="region of interest" description="Disordered" evidence="7">
    <location>
        <begin position="744"/>
        <end position="764"/>
    </location>
</feature>
<feature type="domain" description="Anoctamin transmembrane" evidence="9">
    <location>
        <begin position="174"/>
        <end position="400"/>
    </location>
</feature>
<name>A0A9P6MJW5_9FUNG</name>
<reference evidence="11" key="1">
    <citation type="journal article" date="2020" name="Fungal Divers.">
        <title>Resolving the Mortierellaceae phylogeny through synthesis of multi-gene phylogenetics and phylogenomics.</title>
        <authorList>
            <person name="Vandepol N."/>
            <person name="Liber J."/>
            <person name="Desiro A."/>
            <person name="Na H."/>
            <person name="Kennedy M."/>
            <person name="Barry K."/>
            <person name="Grigoriev I.V."/>
            <person name="Miller A.N."/>
            <person name="O'Donnell K."/>
            <person name="Stajich J.E."/>
            <person name="Bonito G."/>
        </authorList>
    </citation>
    <scope>NUCLEOTIDE SEQUENCE</scope>
    <source>
        <strain evidence="11">NRRL 2769</strain>
    </source>
</reference>
<feature type="domain" description="Anoctamin dimerisation" evidence="10">
    <location>
        <begin position="92"/>
        <end position="170"/>
    </location>
</feature>
<dbReference type="Pfam" id="PF16178">
    <property type="entry name" value="Anoct_dimer"/>
    <property type="match status" value="1"/>
</dbReference>
<feature type="transmembrane region" description="Helical" evidence="8">
    <location>
        <begin position="312"/>
        <end position="339"/>
    </location>
</feature>
<evidence type="ECO:0000256" key="4">
    <source>
        <dbReference type="ARBA" id="ARBA00022989"/>
    </source>
</evidence>
<keyword evidence="2" id="KW-1003">Cell membrane</keyword>
<evidence type="ECO:0008006" key="13">
    <source>
        <dbReference type="Google" id="ProtNLM"/>
    </source>
</evidence>
<evidence type="ECO:0000259" key="9">
    <source>
        <dbReference type="Pfam" id="PF04547"/>
    </source>
</evidence>
<feature type="compositionally biased region" description="Basic residues" evidence="7">
    <location>
        <begin position="749"/>
        <end position="764"/>
    </location>
</feature>
<evidence type="ECO:0000256" key="6">
    <source>
        <dbReference type="ARBA" id="ARBA00023180"/>
    </source>
</evidence>
<evidence type="ECO:0000256" key="1">
    <source>
        <dbReference type="ARBA" id="ARBA00004651"/>
    </source>
</evidence>
<dbReference type="PANTHER" id="PTHR12308:SF73">
    <property type="entry name" value="ANOCTAMIN"/>
    <property type="match status" value="1"/>
</dbReference>
<evidence type="ECO:0000256" key="7">
    <source>
        <dbReference type="SAM" id="MobiDB-lite"/>
    </source>
</evidence>
<dbReference type="InterPro" id="IPR032394">
    <property type="entry name" value="Anoct_dimer"/>
</dbReference>
<feature type="domain" description="Anoctamin transmembrane" evidence="9">
    <location>
        <begin position="414"/>
        <end position="640"/>
    </location>
</feature>
<dbReference type="GO" id="GO:0005254">
    <property type="term" value="F:chloride channel activity"/>
    <property type="evidence" value="ECO:0007669"/>
    <property type="project" value="TreeGrafter"/>
</dbReference>
<evidence type="ECO:0000256" key="2">
    <source>
        <dbReference type="ARBA" id="ARBA00022475"/>
    </source>
</evidence>
<feature type="transmembrane region" description="Helical" evidence="8">
    <location>
        <begin position="195"/>
        <end position="216"/>
    </location>
</feature>
<dbReference type="Proteomes" id="UP000703661">
    <property type="component" value="Unassembled WGS sequence"/>
</dbReference>
<evidence type="ECO:0000313" key="12">
    <source>
        <dbReference type="Proteomes" id="UP000703661"/>
    </source>
</evidence>
<keyword evidence="12" id="KW-1185">Reference proteome</keyword>
<feature type="non-terminal residue" evidence="11">
    <location>
        <position position="764"/>
    </location>
</feature>
<dbReference type="GO" id="GO:0005886">
    <property type="term" value="C:plasma membrane"/>
    <property type="evidence" value="ECO:0007669"/>
    <property type="project" value="UniProtKB-SubCell"/>
</dbReference>
<comment type="caution">
    <text evidence="11">The sequence shown here is derived from an EMBL/GenBank/DDBJ whole genome shotgun (WGS) entry which is preliminary data.</text>
</comment>
<evidence type="ECO:0000256" key="3">
    <source>
        <dbReference type="ARBA" id="ARBA00022692"/>
    </source>
</evidence>
<dbReference type="InterPro" id="IPR049452">
    <property type="entry name" value="Anoctamin_TM"/>
</dbReference>
<keyword evidence="5 8" id="KW-0472">Membrane</keyword>
<accession>A0A9P6MJW5</accession>
<dbReference type="AlphaFoldDB" id="A0A9P6MJW5"/>
<feature type="transmembrane region" description="Helical" evidence="8">
    <location>
        <begin position="497"/>
        <end position="524"/>
    </location>
</feature>
<dbReference type="GO" id="GO:0032541">
    <property type="term" value="C:cortical endoplasmic reticulum"/>
    <property type="evidence" value="ECO:0007669"/>
    <property type="project" value="TreeGrafter"/>
</dbReference>
<keyword evidence="4 8" id="KW-1133">Transmembrane helix</keyword>
<dbReference type="Pfam" id="PF04547">
    <property type="entry name" value="Anoctamin"/>
    <property type="match status" value="2"/>
</dbReference>
<feature type="transmembrane region" description="Helical" evidence="8">
    <location>
        <begin position="601"/>
        <end position="622"/>
    </location>
</feature>
<feature type="transmembrane region" description="Helical" evidence="8">
    <location>
        <begin position="360"/>
        <end position="381"/>
    </location>
</feature>
<dbReference type="PANTHER" id="PTHR12308">
    <property type="entry name" value="ANOCTAMIN"/>
    <property type="match status" value="1"/>
</dbReference>
<dbReference type="EMBL" id="JAAAID010002809">
    <property type="protein sequence ID" value="KAG0003916.1"/>
    <property type="molecule type" value="Genomic_DNA"/>
</dbReference>
<organism evidence="11 12">
    <name type="scientific">Entomortierella chlamydospora</name>
    <dbReference type="NCBI Taxonomy" id="101097"/>
    <lineage>
        <taxon>Eukaryota</taxon>
        <taxon>Fungi</taxon>
        <taxon>Fungi incertae sedis</taxon>
        <taxon>Mucoromycota</taxon>
        <taxon>Mortierellomycotina</taxon>
        <taxon>Mortierellomycetes</taxon>
        <taxon>Mortierellales</taxon>
        <taxon>Mortierellaceae</taxon>
        <taxon>Entomortierella</taxon>
    </lineage>
</organism>
<sequence length="764" mass="87336">EFQTRDEKSATAAALGKEKYQNWLFRYVFRFLQRADNISLPLRAESLLFKSSKLRQYKLAEKTRKWSDIVRHGGGITPDGDGVGSHVGSDGNDGFFGTAQRGRLTESIIMYSKIHTKHGDRNALKLALDKKAYSDIFTLHDGSYKSKVLPTPNRRTLLFESWVKSHRTQPLEDIRFYYGEKVALYFAWVGYYTKWLLSAAIVGFLFFIFGVSNYFVNKDHDSNFDAASSTTEQAVQYIFDNALTLPYTMFMAVWSTLFVEYWKRRSNTLVYQWNTLDLGRNERTRPQFKPTGTRISPVTGKKELYYPRYKQVLSALLSFLVVLVSVAIVIISVGSLLWFNVKLRSLKKSDGVTPVISSSATSVLTALLNLVVIMILGTIYAKLAEFLTDNENHRRGTQHEAFKVGLTDGCGEGGSCIDELTIQLAIVFVGKQFLNQFQEVAVPKLQEMWNRKKELAERTSLIGVYHDKKHMKKPPQWVKDDALPDFDASMFEEYRELVIQFGFCILFVTAFPVAPIFALLNNVLEIRVDAYKLMTRHRRPVAQPARGIGSWSTIMELLTFISVFTNACLIAFQSKWMENNVFRKNPWVHPDVEGQMNFGLLAVRLLFIFIFEHVVFFAKAVIAKLVRDVPRTVKLAIERENYYTRLALDDEEPAVDEVLEDVDDEMEDSDDDDDFLKKFLNFGDESSDEMAEDAEALEEEEDEEELEALIRAGGCGCAAHGDGILGTSKGGFDATWMNRFKPEVTQAAMRRRQQRRRKKQNAHK</sequence>
<evidence type="ECO:0000259" key="10">
    <source>
        <dbReference type="Pfam" id="PF16178"/>
    </source>
</evidence>
<proteinExistence type="predicted"/>
<evidence type="ECO:0000256" key="8">
    <source>
        <dbReference type="SAM" id="Phobius"/>
    </source>
</evidence>
<keyword evidence="6" id="KW-0325">Glycoprotein</keyword>
<evidence type="ECO:0000313" key="11">
    <source>
        <dbReference type="EMBL" id="KAG0003916.1"/>
    </source>
</evidence>
<keyword evidence="3 8" id="KW-0812">Transmembrane</keyword>
<gene>
    <name evidence="11" type="ORF">BGZ80_005715</name>
</gene>